<sequence>MKICLVCNTGLSTSYLKQKLIAYGEENQLELSVDAIPYAECIDYQSSHDVDVFLMAPQVAFMQDNLRQALPDKNVKIAAISVPDYGMQNAANIMASLQA</sequence>
<dbReference type="AlphaFoldDB" id="A0A0R1GKP2"/>
<keyword evidence="10" id="KW-1185">Reference proteome</keyword>
<dbReference type="OrthoDB" id="9808134at2"/>
<protein>
    <recommendedName>
        <fullName evidence="8">PTS EIIB type-3 domain-containing protein</fullName>
    </recommendedName>
</protein>
<dbReference type="Proteomes" id="UP000051461">
    <property type="component" value="Unassembled WGS sequence"/>
</dbReference>
<comment type="caution">
    <text evidence="9">The sequence shown here is derived from an EMBL/GenBank/DDBJ whole genome shotgun (WGS) entry which is preliminary data.</text>
</comment>
<dbReference type="PATRIC" id="fig|1423726.3.peg.355"/>
<evidence type="ECO:0000256" key="5">
    <source>
        <dbReference type="ARBA" id="ARBA00022683"/>
    </source>
</evidence>
<keyword evidence="2" id="KW-0597">Phosphoprotein</keyword>
<keyword evidence="6" id="KW-0418">Kinase</keyword>
<dbReference type="InterPro" id="IPR036095">
    <property type="entry name" value="PTS_EIIB-like_sf"/>
</dbReference>
<name>A0A0R1GKP2_9LACO</name>
<dbReference type="Gene3D" id="3.40.50.2300">
    <property type="match status" value="1"/>
</dbReference>
<evidence type="ECO:0000256" key="3">
    <source>
        <dbReference type="ARBA" id="ARBA00022597"/>
    </source>
</evidence>
<evidence type="ECO:0000259" key="8">
    <source>
        <dbReference type="PROSITE" id="PS51100"/>
    </source>
</evidence>
<evidence type="ECO:0000313" key="9">
    <source>
        <dbReference type="EMBL" id="KRK34589.1"/>
    </source>
</evidence>
<organism evidence="9 10">
    <name type="scientific">Loigolactobacillus bifermentans DSM 20003</name>
    <dbReference type="NCBI Taxonomy" id="1423726"/>
    <lineage>
        <taxon>Bacteria</taxon>
        <taxon>Bacillati</taxon>
        <taxon>Bacillota</taxon>
        <taxon>Bacilli</taxon>
        <taxon>Lactobacillales</taxon>
        <taxon>Lactobacillaceae</taxon>
        <taxon>Loigolactobacillus</taxon>
    </lineage>
</organism>
<dbReference type="EMBL" id="AZDA01000090">
    <property type="protein sequence ID" value="KRK34589.1"/>
    <property type="molecule type" value="Genomic_DNA"/>
</dbReference>
<dbReference type="GO" id="GO:0009401">
    <property type="term" value="P:phosphoenolpyruvate-dependent sugar phosphotransferase system"/>
    <property type="evidence" value="ECO:0007669"/>
    <property type="project" value="UniProtKB-KW"/>
</dbReference>
<dbReference type="GO" id="GO:0016301">
    <property type="term" value="F:kinase activity"/>
    <property type="evidence" value="ECO:0007669"/>
    <property type="project" value="UniProtKB-KW"/>
</dbReference>
<keyword evidence="1" id="KW-0813">Transport</keyword>
<reference evidence="9 10" key="1">
    <citation type="journal article" date="2015" name="Genome Announc.">
        <title>Expanding the biotechnology potential of lactobacilli through comparative genomics of 213 strains and associated genera.</title>
        <authorList>
            <person name="Sun Z."/>
            <person name="Harris H.M."/>
            <person name="McCann A."/>
            <person name="Guo C."/>
            <person name="Argimon S."/>
            <person name="Zhang W."/>
            <person name="Yang X."/>
            <person name="Jeffery I.B."/>
            <person name="Cooney J.C."/>
            <person name="Kagawa T.F."/>
            <person name="Liu W."/>
            <person name="Song Y."/>
            <person name="Salvetti E."/>
            <person name="Wrobel A."/>
            <person name="Rasinkangas P."/>
            <person name="Parkhill J."/>
            <person name="Rea M.C."/>
            <person name="O'Sullivan O."/>
            <person name="Ritari J."/>
            <person name="Douillard F.P."/>
            <person name="Paul Ross R."/>
            <person name="Yang R."/>
            <person name="Briner A.E."/>
            <person name="Felis G.E."/>
            <person name="de Vos W.M."/>
            <person name="Barrangou R."/>
            <person name="Klaenhammer T.R."/>
            <person name="Caufield P.W."/>
            <person name="Cui Y."/>
            <person name="Zhang H."/>
            <person name="O'Toole P.W."/>
        </authorList>
    </citation>
    <scope>NUCLEOTIDE SEQUENCE [LARGE SCALE GENOMIC DNA]</scope>
    <source>
        <strain evidence="9 10">DSM 20003</strain>
    </source>
</reference>
<evidence type="ECO:0000313" key="10">
    <source>
        <dbReference type="Proteomes" id="UP000051461"/>
    </source>
</evidence>
<dbReference type="InterPro" id="IPR003501">
    <property type="entry name" value="PTS_EIIB_2/3"/>
</dbReference>
<dbReference type="SUPFAM" id="SSF52794">
    <property type="entry name" value="PTS system IIB component-like"/>
    <property type="match status" value="1"/>
</dbReference>
<dbReference type="PANTHER" id="PTHR34581:SF2">
    <property type="entry name" value="PTS SYSTEM N,N'-DIACETYLCHITOBIOSE-SPECIFIC EIIB COMPONENT"/>
    <property type="match status" value="1"/>
</dbReference>
<keyword evidence="5" id="KW-0598">Phosphotransferase system</keyword>
<evidence type="ECO:0000256" key="1">
    <source>
        <dbReference type="ARBA" id="ARBA00022448"/>
    </source>
</evidence>
<dbReference type="InterPro" id="IPR051819">
    <property type="entry name" value="PTS_sugar-specific_EIIB"/>
</dbReference>
<gene>
    <name evidence="9" type="ORF">FC07_GL000338</name>
</gene>
<dbReference type="STRING" id="1423726.FC07_GL000338"/>
<dbReference type="PROSITE" id="PS51100">
    <property type="entry name" value="PTS_EIIB_TYPE_3"/>
    <property type="match status" value="1"/>
</dbReference>
<feature type="domain" description="PTS EIIB type-3" evidence="8">
    <location>
        <begin position="1"/>
        <end position="99"/>
    </location>
</feature>
<dbReference type="InterPro" id="IPR013012">
    <property type="entry name" value="PTS_EIIB_3"/>
</dbReference>
<evidence type="ECO:0000256" key="2">
    <source>
        <dbReference type="ARBA" id="ARBA00022553"/>
    </source>
</evidence>
<evidence type="ECO:0000256" key="6">
    <source>
        <dbReference type="ARBA" id="ARBA00022777"/>
    </source>
</evidence>
<dbReference type="PANTHER" id="PTHR34581">
    <property type="entry name" value="PTS SYSTEM N,N'-DIACETYLCHITOBIOSE-SPECIFIC EIIB COMPONENT"/>
    <property type="match status" value="1"/>
</dbReference>
<proteinExistence type="predicted"/>
<dbReference type="Pfam" id="PF02302">
    <property type="entry name" value="PTS_IIB"/>
    <property type="match status" value="1"/>
</dbReference>
<feature type="modified residue" description="Phosphocysteine; by EIIA" evidence="7">
    <location>
        <position position="7"/>
    </location>
</feature>
<keyword evidence="4" id="KW-0808">Transferase</keyword>
<accession>A0A0R1GKP2</accession>
<keyword evidence="3" id="KW-0762">Sugar transport</keyword>
<evidence type="ECO:0000256" key="4">
    <source>
        <dbReference type="ARBA" id="ARBA00022679"/>
    </source>
</evidence>
<evidence type="ECO:0000256" key="7">
    <source>
        <dbReference type="PROSITE-ProRule" id="PRU00423"/>
    </source>
</evidence>
<dbReference type="GO" id="GO:0008982">
    <property type="term" value="F:protein-N(PI)-phosphohistidine-sugar phosphotransferase activity"/>
    <property type="evidence" value="ECO:0007669"/>
    <property type="project" value="InterPro"/>
</dbReference>
<dbReference type="RefSeq" id="WP_057904852.1">
    <property type="nucleotide sequence ID" value="NZ_AZDA01000090.1"/>
</dbReference>